<proteinExistence type="predicted"/>
<dbReference type="EMBL" id="JAJUBC010000043">
    <property type="protein sequence ID" value="MDD1796157.1"/>
    <property type="molecule type" value="Genomic_DNA"/>
</dbReference>
<organism evidence="1 2">
    <name type="scientific">Enterovibrio gelatinilyticus</name>
    <dbReference type="NCBI Taxonomy" id="2899819"/>
    <lineage>
        <taxon>Bacteria</taxon>
        <taxon>Pseudomonadati</taxon>
        <taxon>Pseudomonadota</taxon>
        <taxon>Gammaproteobacteria</taxon>
        <taxon>Vibrionales</taxon>
        <taxon>Vibrionaceae</taxon>
        <taxon>Enterovibrio</taxon>
    </lineage>
</organism>
<keyword evidence="2" id="KW-1185">Reference proteome</keyword>
<dbReference type="RefSeq" id="WP_274166915.1">
    <property type="nucleotide sequence ID" value="NZ_JAJUBC010000043.1"/>
</dbReference>
<comment type="caution">
    <text evidence="1">The sequence shown here is derived from an EMBL/GenBank/DDBJ whole genome shotgun (WGS) entry which is preliminary data.</text>
</comment>
<gene>
    <name evidence="1" type="ORF">LRP50_23835</name>
</gene>
<accession>A0ABT5R7A7</accession>
<evidence type="ECO:0000313" key="1">
    <source>
        <dbReference type="EMBL" id="MDD1796157.1"/>
    </source>
</evidence>
<evidence type="ECO:0000313" key="2">
    <source>
        <dbReference type="Proteomes" id="UP001149400"/>
    </source>
</evidence>
<reference evidence="1" key="1">
    <citation type="submission" date="2021-12" db="EMBL/GenBank/DDBJ databases">
        <title>Enterovibrio ZSDZ35 sp. nov. and Enterovibrio ZSDZ42 sp. nov., isolated from coastal seawater in Qingdao.</title>
        <authorList>
            <person name="Zhang P."/>
        </authorList>
    </citation>
    <scope>NUCLEOTIDE SEQUENCE</scope>
    <source>
        <strain evidence="1">ZSDZ42</strain>
    </source>
</reference>
<sequence length="224" mass="25370">MVTRNTMLFNLCRGRAIPILGWQVFESAKKGKAKISPKSWGGWLPEWEPFAVEITGDAILLNADSVYGLAHGKGDAEPEFIARNDATFEAFIVDLYAYKEASNEDEVGELKAKKKQVKALRKRAPEVVEVYFDSELESIDEYIDDKVYEASPDGKLREQGIDFINTAFKELQMSGGYQDITLGRKDGKFIIFYSLESGESLEVMKEVFSKYPTECEIEYVEIDD</sequence>
<name>A0ABT5R7A7_9GAMM</name>
<dbReference type="Proteomes" id="UP001149400">
    <property type="component" value="Unassembled WGS sequence"/>
</dbReference>
<protein>
    <submittedName>
        <fullName evidence="1">Uncharacterized protein</fullName>
    </submittedName>
</protein>